<accession>A0A2W5B785</accession>
<dbReference type="PANTHER" id="PTHR36926:SF1">
    <property type="entry name" value="COLICIN V PRODUCTION PROTEIN"/>
    <property type="match status" value="1"/>
</dbReference>
<reference evidence="6 7" key="1">
    <citation type="submission" date="2017-08" db="EMBL/GenBank/DDBJ databases">
        <title>Infants hospitalized years apart are colonized by the same room-sourced microbial strains.</title>
        <authorList>
            <person name="Brooks B."/>
            <person name="Olm M.R."/>
            <person name="Firek B.A."/>
            <person name="Baker R."/>
            <person name="Thomas B.C."/>
            <person name="Morowitz M.J."/>
            <person name="Banfield J.F."/>
        </authorList>
    </citation>
    <scope>NUCLEOTIDE SEQUENCE [LARGE SCALE GENOMIC DNA]</scope>
    <source>
        <strain evidence="6">S2_018_000_R3_110</strain>
    </source>
</reference>
<evidence type="ECO:0000256" key="4">
    <source>
        <dbReference type="ARBA" id="ARBA00023136"/>
    </source>
</evidence>
<keyword evidence="3 5" id="KW-1133">Transmembrane helix</keyword>
<dbReference type="InterPro" id="IPR052719">
    <property type="entry name" value="CvpA-like"/>
</dbReference>
<proteinExistence type="predicted"/>
<feature type="transmembrane region" description="Helical" evidence="5">
    <location>
        <begin position="6"/>
        <end position="23"/>
    </location>
</feature>
<evidence type="ECO:0000256" key="5">
    <source>
        <dbReference type="SAM" id="Phobius"/>
    </source>
</evidence>
<dbReference type="Proteomes" id="UP000248614">
    <property type="component" value="Unassembled WGS sequence"/>
</dbReference>
<keyword evidence="2 5" id="KW-0812">Transmembrane</keyword>
<evidence type="ECO:0000256" key="1">
    <source>
        <dbReference type="ARBA" id="ARBA00004141"/>
    </source>
</evidence>
<evidence type="ECO:0000313" key="7">
    <source>
        <dbReference type="Proteomes" id="UP000248614"/>
    </source>
</evidence>
<dbReference type="AlphaFoldDB" id="A0A2W5B785"/>
<comment type="caution">
    <text evidence="6">The sequence shown here is derived from an EMBL/GenBank/DDBJ whole genome shotgun (WGS) entry which is preliminary data.</text>
</comment>
<name>A0A2W5B785_9SPHN</name>
<dbReference type="InterPro" id="IPR003825">
    <property type="entry name" value="Colicin-V_CvpA"/>
</dbReference>
<dbReference type="EMBL" id="QFNF01000010">
    <property type="protein sequence ID" value="PZO78781.1"/>
    <property type="molecule type" value="Genomic_DNA"/>
</dbReference>
<dbReference type="Pfam" id="PF02674">
    <property type="entry name" value="Colicin_V"/>
    <property type="match status" value="1"/>
</dbReference>
<organism evidence="6 7">
    <name type="scientific">Sphingomonas hengshuiensis</name>
    <dbReference type="NCBI Taxonomy" id="1609977"/>
    <lineage>
        <taxon>Bacteria</taxon>
        <taxon>Pseudomonadati</taxon>
        <taxon>Pseudomonadota</taxon>
        <taxon>Alphaproteobacteria</taxon>
        <taxon>Sphingomonadales</taxon>
        <taxon>Sphingomonadaceae</taxon>
        <taxon>Sphingomonas</taxon>
    </lineage>
</organism>
<feature type="transmembrane region" description="Helical" evidence="5">
    <location>
        <begin position="35"/>
        <end position="55"/>
    </location>
</feature>
<evidence type="ECO:0000256" key="2">
    <source>
        <dbReference type="ARBA" id="ARBA00022692"/>
    </source>
</evidence>
<dbReference type="GO" id="GO:0009403">
    <property type="term" value="P:toxin biosynthetic process"/>
    <property type="evidence" value="ECO:0007669"/>
    <property type="project" value="InterPro"/>
</dbReference>
<evidence type="ECO:0000313" key="6">
    <source>
        <dbReference type="EMBL" id="PZO78781.1"/>
    </source>
</evidence>
<gene>
    <name evidence="6" type="ORF">DI632_05640</name>
</gene>
<evidence type="ECO:0000256" key="3">
    <source>
        <dbReference type="ARBA" id="ARBA00022989"/>
    </source>
</evidence>
<sequence length="173" mass="17703">MGLTSLDIAVLLTVGGAALLGFLRGFVTEVLSLGAWALVVVALKLFHTPVAAALVGPTGTAGGAATLAFALIAGIGYFAGRLVANGIGARTRASVLGPVDRALGFGFGAVKGLILVSLAFLLLLLAADFIGGGPTRRPAWIKDARTYPLLNATSTSIVDFIDRRRRGEPVFGE</sequence>
<feature type="transmembrane region" description="Helical" evidence="5">
    <location>
        <begin position="61"/>
        <end position="84"/>
    </location>
</feature>
<protein>
    <submittedName>
        <fullName evidence="6">Colicin V production protein</fullName>
    </submittedName>
</protein>
<dbReference type="GO" id="GO:0016020">
    <property type="term" value="C:membrane"/>
    <property type="evidence" value="ECO:0007669"/>
    <property type="project" value="UniProtKB-SubCell"/>
</dbReference>
<dbReference type="PANTHER" id="PTHR36926">
    <property type="entry name" value="COLICIN V PRODUCTION PROTEIN"/>
    <property type="match status" value="1"/>
</dbReference>
<keyword evidence="4 5" id="KW-0472">Membrane</keyword>
<feature type="transmembrane region" description="Helical" evidence="5">
    <location>
        <begin position="105"/>
        <end position="127"/>
    </location>
</feature>
<comment type="subcellular location">
    <subcellularLocation>
        <location evidence="1">Membrane</location>
        <topology evidence="1">Multi-pass membrane protein</topology>
    </subcellularLocation>
</comment>